<reference evidence="3 4" key="1">
    <citation type="journal article" date="2018" name="Evol. Lett.">
        <title>Horizontal gene cluster transfer increased hallucinogenic mushroom diversity.</title>
        <authorList>
            <person name="Reynolds H.T."/>
            <person name="Vijayakumar V."/>
            <person name="Gluck-Thaler E."/>
            <person name="Korotkin H.B."/>
            <person name="Matheny P.B."/>
            <person name="Slot J.C."/>
        </authorList>
    </citation>
    <scope>NUCLEOTIDE SEQUENCE [LARGE SCALE GENOMIC DNA]</scope>
    <source>
        <strain evidence="3 4">SRW20</strain>
    </source>
</reference>
<keyword evidence="2" id="KW-0732">Signal</keyword>
<gene>
    <name evidence="3" type="ORF">CVT26_001477</name>
</gene>
<keyword evidence="4" id="KW-1185">Reference proteome</keyword>
<accession>A0A409WBB8</accession>
<dbReference type="AlphaFoldDB" id="A0A409WBB8"/>
<dbReference type="EMBL" id="NHYE01005227">
    <property type="protein sequence ID" value="PPQ75793.1"/>
    <property type="molecule type" value="Genomic_DNA"/>
</dbReference>
<evidence type="ECO:0000313" key="3">
    <source>
        <dbReference type="EMBL" id="PPQ75793.1"/>
    </source>
</evidence>
<dbReference type="InParanoid" id="A0A409WBB8"/>
<evidence type="ECO:0000256" key="2">
    <source>
        <dbReference type="SAM" id="SignalP"/>
    </source>
</evidence>
<sequence>MKIRAPAFLFAVLSANTLAASLSAICNCESESFKQEYGEVVKDCRDGNPHKWEGSSIYDSNVQDLQSRYEGNDTYDLDGPRLKIPASDGGVISNQYSEESIAGEGPDVPSQGEIGSISIIEGNVTINIDNGNGDGGFATANGSDEQRLGRGGSQNDGDSVNKIGDGEDSDDLSSAMGANGTCPV</sequence>
<evidence type="ECO:0000313" key="4">
    <source>
        <dbReference type="Proteomes" id="UP000284706"/>
    </source>
</evidence>
<protein>
    <submittedName>
        <fullName evidence="3">Uncharacterized protein</fullName>
    </submittedName>
</protein>
<comment type="caution">
    <text evidence="3">The sequence shown here is derived from an EMBL/GenBank/DDBJ whole genome shotgun (WGS) entry which is preliminary data.</text>
</comment>
<evidence type="ECO:0000256" key="1">
    <source>
        <dbReference type="SAM" id="MobiDB-lite"/>
    </source>
</evidence>
<organism evidence="3 4">
    <name type="scientific">Gymnopilus dilepis</name>
    <dbReference type="NCBI Taxonomy" id="231916"/>
    <lineage>
        <taxon>Eukaryota</taxon>
        <taxon>Fungi</taxon>
        <taxon>Dikarya</taxon>
        <taxon>Basidiomycota</taxon>
        <taxon>Agaricomycotina</taxon>
        <taxon>Agaricomycetes</taxon>
        <taxon>Agaricomycetidae</taxon>
        <taxon>Agaricales</taxon>
        <taxon>Agaricineae</taxon>
        <taxon>Hymenogastraceae</taxon>
        <taxon>Gymnopilus</taxon>
    </lineage>
</organism>
<feature type="signal peptide" evidence="2">
    <location>
        <begin position="1"/>
        <end position="19"/>
    </location>
</feature>
<feature type="region of interest" description="Disordered" evidence="1">
    <location>
        <begin position="135"/>
        <end position="184"/>
    </location>
</feature>
<feature type="chain" id="PRO_5019082486" evidence="2">
    <location>
        <begin position="20"/>
        <end position="184"/>
    </location>
</feature>
<proteinExistence type="predicted"/>
<name>A0A409WBB8_9AGAR</name>
<dbReference type="Proteomes" id="UP000284706">
    <property type="component" value="Unassembled WGS sequence"/>
</dbReference>